<evidence type="ECO:0000313" key="5">
    <source>
        <dbReference type="EMBL" id="EOR10785.1"/>
    </source>
</evidence>
<comment type="caution">
    <text evidence="4">The sequence shown here is derived from an EMBL/GenBank/DDBJ whole genome shotgun (WGS) entry which is preliminary data.</text>
</comment>
<keyword evidence="7" id="KW-1185">Reference proteome</keyword>
<evidence type="ECO:0000256" key="1">
    <source>
        <dbReference type="ARBA" id="ARBA00023172"/>
    </source>
</evidence>
<dbReference type="eggNOG" id="COG0582">
    <property type="taxonomic scope" value="Bacteria"/>
</dbReference>
<evidence type="ECO:0000313" key="7">
    <source>
        <dbReference type="Proteomes" id="UP000016201"/>
    </source>
</evidence>
<dbReference type="RefSeq" id="WP_016165298.1">
    <property type="nucleotide sequence ID" value="NZ_JHZG01000012.1"/>
</dbReference>
<dbReference type="Gene3D" id="1.10.443.10">
    <property type="entry name" value="Intergrase catalytic core"/>
    <property type="match status" value="1"/>
</dbReference>
<evidence type="ECO:0000256" key="2">
    <source>
        <dbReference type="SAM" id="Coils"/>
    </source>
</evidence>
<dbReference type="InterPro" id="IPR011010">
    <property type="entry name" value="DNA_brk_join_enz"/>
</dbReference>
<dbReference type="GO" id="GO:0003677">
    <property type="term" value="F:DNA binding"/>
    <property type="evidence" value="ECO:0007669"/>
    <property type="project" value="InterPro"/>
</dbReference>
<dbReference type="InterPro" id="IPR013762">
    <property type="entry name" value="Integrase-like_cat_sf"/>
</dbReference>
<reference evidence="4 7" key="1">
    <citation type="submission" date="2013-03" db="EMBL/GenBank/DDBJ databases">
        <title>The Genome Sequence of Acinetobacter tandoii CIP 107469.</title>
        <authorList>
            <consortium name="The Broad Institute Genome Sequencing Platform"/>
            <consortium name="The Broad Institute Genome Sequencing Center for Infectious Disease"/>
            <person name="Cerqueira G."/>
            <person name="Feldgarden M."/>
            <person name="Courvalin P."/>
            <person name="Perichon B."/>
            <person name="Grillot-Courvalin C."/>
            <person name="Clermont D."/>
            <person name="Rocha E."/>
            <person name="Yoon E.-J."/>
            <person name="Nemec A."/>
            <person name="Walker B."/>
            <person name="Young S.K."/>
            <person name="Zeng Q."/>
            <person name="Gargeya S."/>
            <person name="Fitzgerald M."/>
            <person name="Haas B."/>
            <person name="Abouelleil A."/>
            <person name="Alvarado L."/>
            <person name="Arachchi H.M."/>
            <person name="Berlin A.M."/>
            <person name="Chapman S.B."/>
            <person name="Dewar J."/>
            <person name="Goldberg J."/>
            <person name="Griggs A."/>
            <person name="Gujja S."/>
            <person name="Hansen M."/>
            <person name="Howarth C."/>
            <person name="Imamovic A."/>
            <person name="Larimer J."/>
            <person name="McCowan C."/>
            <person name="Murphy C."/>
            <person name="Neiman D."/>
            <person name="Pearson M."/>
            <person name="Priest M."/>
            <person name="Roberts A."/>
            <person name="Saif S."/>
            <person name="Shea T."/>
            <person name="Sisk P."/>
            <person name="Sykes S."/>
            <person name="Wortman J."/>
            <person name="Nusbaum C."/>
            <person name="Birren B."/>
        </authorList>
    </citation>
    <scope>NUCLEOTIDE SEQUENCE [LARGE SCALE GENOMIC DNA]</scope>
    <source>
        <strain evidence="4 7">CIP 107469</strain>
    </source>
</reference>
<dbReference type="EMBL" id="AQFM01000023">
    <property type="protein sequence ID" value="EOR10785.1"/>
    <property type="molecule type" value="Genomic_DNA"/>
</dbReference>
<proteinExistence type="predicted"/>
<keyword evidence="1" id="KW-0233">DNA recombination</keyword>
<dbReference type="GO" id="GO:0015074">
    <property type="term" value="P:DNA integration"/>
    <property type="evidence" value="ECO:0007669"/>
    <property type="project" value="InterPro"/>
</dbReference>
<name>R9B5Y4_9GAMM</name>
<feature type="coiled-coil region" evidence="2">
    <location>
        <begin position="219"/>
        <end position="246"/>
    </location>
</feature>
<evidence type="ECO:0000313" key="6">
    <source>
        <dbReference type="EMBL" id="EOR11254.1"/>
    </source>
</evidence>
<dbReference type="AlphaFoldDB" id="R9B5Y4"/>
<sequence length="559" mass="65694">MESLSFCLNKLSYGSHSNEWNLSVFLYKGAALENRRTVLNSIKANKYGEILSERIEFVSNLFEYFDYRITIGISQRTIISELEKLSLFVRWCEYKNKYISKEHIAECFIDWVNHGILAVQQNNQDEYSAYKKYTVVANILVSSQNLEKYPKTKTLLLRTNLTERPQKKEVELVSEHDAFAFGKLLKALVDQLTIEAVRGELPLLIKLPNDKNAYLKGNLMEVNINYEKIKDKRLALERRRALSENESLLDKYRRSNLINIRIEAELIIFISQTNMNLSQALDLKITNFRWMIKDDEYHVFTVYKNRKQGEATFRCHKAYRDIFLRYLQWVKDVGFCDDSSLFPFMAREKLIAKETKRKLHVVRNFCKDIDFKYVSSTQLRKFKANWLFENGDDASNVIQLMSHQEGTFRKNYQKVKKVNALKELSSFNSQNLKQLAIGLCSNNCENPQSIETESNIAQPDCVNPEGCLFCVYHKDVISYDYCFKLISHIHLKRLEMTLNPSLENHPAKLLIERINEKIDRLKSLSKTQEKWIVKAQMEVQSGEYHPDWMDYILLLQEMV</sequence>
<dbReference type="EMBL" id="AQFM01000031">
    <property type="protein sequence ID" value="EOR09526.1"/>
    <property type="molecule type" value="Genomic_DNA"/>
</dbReference>
<evidence type="ECO:0000313" key="4">
    <source>
        <dbReference type="EMBL" id="EOR09924.1"/>
    </source>
</evidence>
<accession>R9B5Y4</accession>
<dbReference type="EMBL" id="AQFM01000027">
    <property type="protein sequence ID" value="EOR09924.1"/>
    <property type="molecule type" value="Genomic_DNA"/>
</dbReference>
<dbReference type="SUPFAM" id="SSF56349">
    <property type="entry name" value="DNA breaking-rejoining enzymes"/>
    <property type="match status" value="1"/>
</dbReference>
<dbReference type="EMBL" id="AQFM01000005">
    <property type="protein sequence ID" value="EOR11254.1"/>
    <property type="molecule type" value="Genomic_DNA"/>
</dbReference>
<gene>
    <name evidence="6" type="ORF">I593_00034</name>
    <name evidence="5" type="ORF">I593_00576</name>
    <name evidence="4" type="ORF">I593_00851</name>
    <name evidence="3" type="ORF">I593_00993</name>
</gene>
<dbReference type="Proteomes" id="UP000016201">
    <property type="component" value="Unassembled WGS sequence"/>
</dbReference>
<dbReference type="GO" id="GO:0006310">
    <property type="term" value="P:DNA recombination"/>
    <property type="evidence" value="ECO:0007669"/>
    <property type="project" value="UniProtKB-KW"/>
</dbReference>
<dbReference type="PATRIC" id="fig|1120927.3.peg.30"/>
<evidence type="ECO:0000313" key="3">
    <source>
        <dbReference type="EMBL" id="EOR09526.1"/>
    </source>
</evidence>
<keyword evidence="2" id="KW-0175">Coiled coil</keyword>
<protein>
    <submittedName>
        <fullName evidence="4">Uncharacterized protein</fullName>
    </submittedName>
</protein>
<organism evidence="4 7">
    <name type="scientific">Acinetobacter tandoii DSM 14970 = CIP 107469</name>
    <dbReference type="NCBI Taxonomy" id="1120927"/>
    <lineage>
        <taxon>Bacteria</taxon>
        <taxon>Pseudomonadati</taxon>
        <taxon>Pseudomonadota</taxon>
        <taxon>Gammaproteobacteria</taxon>
        <taxon>Moraxellales</taxon>
        <taxon>Moraxellaceae</taxon>
        <taxon>Acinetobacter</taxon>
    </lineage>
</organism>
<dbReference type="OrthoDB" id="5366218at2"/>